<dbReference type="Pfam" id="PF17212">
    <property type="entry name" value="Tube"/>
    <property type="match status" value="1"/>
</dbReference>
<organism evidence="1 2">
    <name type="scientific">Klebsiella phage 6937</name>
    <dbReference type="NCBI Taxonomy" id="2912294"/>
    <lineage>
        <taxon>Viruses</taxon>
        <taxon>Duplodnaviria</taxon>
        <taxon>Heunggongvirae</taxon>
        <taxon>Uroviricota</taxon>
        <taxon>Caudoviricetes</taxon>
        <taxon>Autographivirales</taxon>
        <taxon>Autonotataviridae</taxon>
        <taxon>Melnykvirinae</taxon>
        <taxon>Cullenvirus</taxon>
        <taxon>Cullenvirus 6937</taxon>
    </lineage>
</organism>
<accession>A0A9E7SBN7</accession>
<evidence type="ECO:0008006" key="3">
    <source>
        <dbReference type="Google" id="ProtNLM"/>
    </source>
</evidence>
<name>A0A9E7SBN7_9CAUD</name>
<gene>
    <name evidence="1" type="ORF">6937_0042</name>
</gene>
<protein>
    <recommendedName>
        <fullName evidence="3">Tail tubular protein A</fullName>
    </recommendedName>
</protein>
<dbReference type="Proteomes" id="UP001055992">
    <property type="component" value="Segment"/>
</dbReference>
<proteinExistence type="predicted"/>
<evidence type="ECO:0000313" key="1">
    <source>
        <dbReference type="EMBL" id="URY99173.1"/>
    </source>
</evidence>
<dbReference type="InterPro" id="IPR033767">
    <property type="entry name" value="Tail_Gp11"/>
</dbReference>
<keyword evidence="2" id="KW-1185">Reference proteome</keyword>
<reference evidence="1" key="1">
    <citation type="submission" date="2021-11" db="EMBL/GenBank/DDBJ databases">
        <title>The TAILOR 12: Case summaries of 12 patient that have undergone phage therapy for multidrug-resistant infections.</title>
        <authorList>
            <person name="Green S."/>
            <person name="Terwilliger A."/>
            <person name="Clark J."/>
            <person name="Salazar K."/>
            <person name="Maresso A."/>
        </authorList>
    </citation>
    <scope>NUCLEOTIDE SEQUENCE</scope>
</reference>
<dbReference type="EMBL" id="OL362270">
    <property type="protein sequence ID" value="URY99173.1"/>
    <property type="molecule type" value="Genomic_DNA"/>
</dbReference>
<evidence type="ECO:0000313" key="2">
    <source>
        <dbReference type="Proteomes" id="UP001055992"/>
    </source>
</evidence>
<sequence length="194" mass="22054">MIDELNVVNACLGSIGELPVVELTDDHPLIAAARSRLADALVQESHIKWWFNTDWETLRVANDHFIYTPADAVSVYPYRRPDLIQRGRRLWDRINSTYEMKGPVLAIVVRNLPLEDLPPQVALLVKYATVQLFQQDYDADEAKKADVAQAYTKAFVTCNAEHARQVQLNGLETLFTGRERGRLRPRQSSGIPVR</sequence>